<dbReference type="AlphaFoldDB" id="A0A166PI17"/>
<accession>A0A166PI17</accession>
<dbReference type="EMBL" id="KV417516">
    <property type="protein sequence ID" value="KZP26117.1"/>
    <property type="molecule type" value="Genomic_DNA"/>
</dbReference>
<protein>
    <submittedName>
        <fullName evidence="1">Uncharacterized protein</fullName>
    </submittedName>
</protein>
<name>A0A166PI17_9AGAM</name>
<keyword evidence="2" id="KW-1185">Reference proteome</keyword>
<evidence type="ECO:0000313" key="1">
    <source>
        <dbReference type="EMBL" id="KZP26117.1"/>
    </source>
</evidence>
<sequence length="197" mass="20807">MAGQSSRLLPRGFHCHNPITQSSVSPLHEIATKSAPRARNITLVAVTPGLFGMVPGGLFAKKLQTHRGDLHNSAHVCVRGYTARTVTPSLEGRPGASFPAAASPIIDCSRRVCFHPHHRRNGFLVNAHPRSPGGTGLSDHCTSAVTAAARPATRAAAPIRNAGPMTLTLRDERQGKGKGKGAGVVPTMLNMKTCFEV</sequence>
<proteinExistence type="predicted"/>
<dbReference type="Proteomes" id="UP000076532">
    <property type="component" value="Unassembled WGS sequence"/>
</dbReference>
<organism evidence="1 2">
    <name type="scientific">Athelia psychrophila</name>
    <dbReference type="NCBI Taxonomy" id="1759441"/>
    <lineage>
        <taxon>Eukaryota</taxon>
        <taxon>Fungi</taxon>
        <taxon>Dikarya</taxon>
        <taxon>Basidiomycota</taxon>
        <taxon>Agaricomycotina</taxon>
        <taxon>Agaricomycetes</taxon>
        <taxon>Agaricomycetidae</taxon>
        <taxon>Atheliales</taxon>
        <taxon>Atheliaceae</taxon>
        <taxon>Athelia</taxon>
    </lineage>
</organism>
<reference evidence="1 2" key="1">
    <citation type="journal article" date="2016" name="Mol. Biol. Evol.">
        <title>Comparative Genomics of Early-Diverging Mushroom-Forming Fungi Provides Insights into the Origins of Lignocellulose Decay Capabilities.</title>
        <authorList>
            <person name="Nagy L.G."/>
            <person name="Riley R."/>
            <person name="Tritt A."/>
            <person name="Adam C."/>
            <person name="Daum C."/>
            <person name="Floudas D."/>
            <person name="Sun H."/>
            <person name="Yadav J.S."/>
            <person name="Pangilinan J."/>
            <person name="Larsson K.H."/>
            <person name="Matsuura K."/>
            <person name="Barry K."/>
            <person name="Labutti K."/>
            <person name="Kuo R."/>
            <person name="Ohm R.A."/>
            <person name="Bhattacharya S.S."/>
            <person name="Shirouzu T."/>
            <person name="Yoshinaga Y."/>
            <person name="Martin F.M."/>
            <person name="Grigoriev I.V."/>
            <person name="Hibbett D.S."/>
        </authorList>
    </citation>
    <scope>NUCLEOTIDE SEQUENCE [LARGE SCALE GENOMIC DNA]</scope>
    <source>
        <strain evidence="1 2">CBS 109695</strain>
    </source>
</reference>
<gene>
    <name evidence="1" type="ORF">FIBSPDRAFT_887507</name>
</gene>
<evidence type="ECO:0000313" key="2">
    <source>
        <dbReference type="Proteomes" id="UP000076532"/>
    </source>
</evidence>